<dbReference type="GO" id="GO:0030247">
    <property type="term" value="F:polysaccharide binding"/>
    <property type="evidence" value="ECO:0007669"/>
    <property type="project" value="InterPro"/>
</dbReference>
<evidence type="ECO:0000313" key="6">
    <source>
        <dbReference type="Proteomes" id="UP001151529"/>
    </source>
</evidence>
<feature type="domain" description="Wall-associated receptor kinase galacturonan-binding" evidence="4">
    <location>
        <begin position="35"/>
        <end position="97"/>
    </location>
</feature>
<reference evidence="5" key="1">
    <citation type="submission" date="2022-11" db="EMBL/GenBank/DDBJ databases">
        <authorList>
            <person name="Hyden B.L."/>
            <person name="Feng K."/>
            <person name="Yates T."/>
            <person name="Jawdy S."/>
            <person name="Smart L.B."/>
            <person name="Muchero W."/>
        </authorList>
    </citation>
    <scope>NUCLEOTIDE SEQUENCE</scope>
    <source>
        <tissue evidence="5">Shoot tip</tissue>
    </source>
</reference>
<dbReference type="PANTHER" id="PTHR33138">
    <property type="entry name" value="OS01G0690200 PROTEIN"/>
    <property type="match status" value="1"/>
</dbReference>
<feature type="signal peptide" evidence="3">
    <location>
        <begin position="1"/>
        <end position="27"/>
    </location>
</feature>
<evidence type="ECO:0000256" key="3">
    <source>
        <dbReference type="SAM" id="SignalP"/>
    </source>
</evidence>
<keyword evidence="6" id="KW-1185">Reference proteome</keyword>
<evidence type="ECO:0000256" key="1">
    <source>
        <dbReference type="ARBA" id="ARBA00004167"/>
    </source>
</evidence>
<dbReference type="Proteomes" id="UP001151529">
    <property type="component" value="Chromosome 17"/>
</dbReference>
<sequence>MNSSVFSFLSDFVFLLLLFIQIPSSLSNDDLFTACKKDFACGGIFLGFPFWGAGRPAECRIPELELKCNENKITTMNIDEVAYRVLKINREDEILRIDWVGLCPPQFMNRLQSSDFSSLLTVTNFVHLLTVARMLPQPYLVPKAFTCKEGENGPGELCNGSVIVPVSINQIFLQIGIWQLWKNG</sequence>
<evidence type="ECO:0000256" key="2">
    <source>
        <dbReference type="ARBA" id="ARBA00022729"/>
    </source>
</evidence>
<dbReference type="AlphaFoldDB" id="A0A9Q0PAC2"/>
<accession>A0A9Q0PAC2</accession>
<dbReference type="EMBL" id="JAPFFL010000013">
    <property type="protein sequence ID" value="KAJ6684337.1"/>
    <property type="molecule type" value="Genomic_DNA"/>
</dbReference>
<evidence type="ECO:0000313" key="5">
    <source>
        <dbReference type="EMBL" id="KAJ6684337.1"/>
    </source>
</evidence>
<organism evidence="5 6">
    <name type="scientific">Salix viminalis</name>
    <name type="common">Common osier</name>
    <name type="synonym">Basket willow</name>
    <dbReference type="NCBI Taxonomy" id="40686"/>
    <lineage>
        <taxon>Eukaryota</taxon>
        <taxon>Viridiplantae</taxon>
        <taxon>Streptophyta</taxon>
        <taxon>Embryophyta</taxon>
        <taxon>Tracheophyta</taxon>
        <taxon>Spermatophyta</taxon>
        <taxon>Magnoliopsida</taxon>
        <taxon>eudicotyledons</taxon>
        <taxon>Gunneridae</taxon>
        <taxon>Pentapetalae</taxon>
        <taxon>rosids</taxon>
        <taxon>fabids</taxon>
        <taxon>Malpighiales</taxon>
        <taxon>Salicaceae</taxon>
        <taxon>Saliceae</taxon>
        <taxon>Salix</taxon>
    </lineage>
</organism>
<dbReference type="PANTHER" id="PTHR33138:SF11">
    <property type="entry name" value="KINASE-LIKE PROTEIN"/>
    <property type="match status" value="1"/>
</dbReference>
<proteinExistence type="predicted"/>
<comment type="caution">
    <text evidence="5">The sequence shown here is derived from an EMBL/GenBank/DDBJ whole genome shotgun (WGS) entry which is preliminary data.</text>
</comment>
<evidence type="ECO:0000259" key="4">
    <source>
        <dbReference type="Pfam" id="PF13947"/>
    </source>
</evidence>
<feature type="chain" id="PRO_5040391494" description="Wall-associated receptor kinase galacturonan-binding domain-containing protein" evidence="3">
    <location>
        <begin position="28"/>
        <end position="184"/>
    </location>
</feature>
<comment type="subcellular location">
    <subcellularLocation>
        <location evidence="1">Membrane</location>
        <topology evidence="1">Single-pass membrane protein</topology>
    </subcellularLocation>
</comment>
<name>A0A9Q0PAC2_SALVM</name>
<protein>
    <recommendedName>
        <fullName evidence="4">Wall-associated receptor kinase galacturonan-binding domain-containing protein</fullName>
    </recommendedName>
</protein>
<dbReference type="OrthoDB" id="848622at2759"/>
<dbReference type="Pfam" id="PF13947">
    <property type="entry name" value="GUB_WAK_bind"/>
    <property type="match status" value="1"/>
</dbReference>
<gene>
    <name evidence="5" type="ORF">OIU85_007973</name>
</gene>
<reference evidence="5" key="2">
    <citation type="journal article" date="2023" name="Int. J. Mol. Sci.">
        <title>De Novo Assembly and Annotation of 11 Diverse Shrub Willow (Salix) Genomes Reveals Novel Gene Organization in Sex-Linked Regions.</title>
        <authorList>
            <person name="Hyden B."/>
            <person name="Feng K."/>
            <person name="Yates T.B."/>
            <person name="Jawdy S."/>
            <person name="Cereghino C."/>
            <person name="Smart L.B."/>
            <person name="Muchero W."/>
        </authorList>
    </citation>
    <scope>NUCLEOTIDE SEQUENCE [LARGE SCALE GENOMIC DNA]</scope>
    <source>
        <tissue evidence="5">Shoot tip</tissue>
    </source>
</reference>
<dbReference type="GO" id="GO:0016020">
    <property type="term" value="C:membrane"/>
    <property type="evidence" value="ECO:0007669"/>
    <property type="project" value="UniProtKB-SubCell"/>
</dbReference>
<keyword evidence="2 3" id="KW-0732">Signal</keyword>
<dbReference type="InterPro" id="IPR025287">
    <property type="entry name" value="WAK_GUB"/>
</dbReference>